<sequence length="277" mass="31084">MVDTRRSKRINSTKASKRKRIRKKINNIEEAPPPETPPSRFMSDIVSDDLLIQILLRLPHARHAIRCTAVCKRWHSLINHQFIRSFMPHDSHKRSSDSSTSSSFISSSFGDLLLLVPPCNIHAYYICNPVTKQWLSLPAAPISSPYTTSVPGLRPGSGASQSCHSHGSLGVSIFVGPPSQLQAILSIYLFDKIGTSNTSTTKQICRFINLPDGFRQGCRASVKNLCLGVVKEQLRLSQLLREKKAGLVLRVWELKYSDNKNEETSEEDHGFWCMRVA</sequence>
<dbReference type="AlphaFoldDB" id="A0AA88AVC6"/>
<name>A0AA88AVC6_FICCA</name>
<dbReference type="InterPro" id="IPR055290">
    <property type="entry name" value="At3g26010-like"/>
</dbReference>
<dbReference type="Proteomes" id="UP001187192">
    <property type="component" value="Unassembled WGS sequence"/>
</dbReference>
<dbReference type="Pfam" id="PF12937">
    <property type="entry name" value="F-box-like"/>
    <property type="match status" value="1"/>
</dbReference>
<proteinExistence type="predicted"/>
<feature type="region of interest" description="Disordered" evidence="1">
    <location>
        <begin position="1"/>
        <end position="39"/>
    </location>
</feature>
<evidence type="ECO:0000313" key="4">
    <source>
        <dbReference type="Proteomes" id="UP001187192"/>
    </source>
</evidence>
<dbReference type="Gene3D" id="1.20.1280.50">
    <property type="match status" value="1"/>
</dbReference>
<reference evidence="3" key="1">
    <citation type="submission" date="2023-07" db="EMBL/GenBank/DDBJ databases">
        <title>draft genome sequence of fig (Ficus carica).</title>
        <authorList>
            <person name="Takahashi T."/>
            <person name="Nishimura K."/>
        </authorList>
    </citation>
    <scope>NUCLEOTIDE SEQUENCE</scope>
</reference>
<organism evidence="3 4">
    <name type="scientific">Ficus carica</name>
    <name type="common">Common fig</name>
    <dbReference type="NCBI Taxonomy" id="3494"/>
    <lineage>
        <taxon>Eukaryota</taxon>
        <taxon>Viridiplantae</taxon>
        <taxon>Streptophyta</taxon>
        <taxon>Embryophyta</taxon>
        <taxon>Tracheophyta</taxon>
        <taxon>Spermatophyta</taxon>
        <taxon>Magnoliopsida</taxon>
        <taxon>eudicotyledons</taxon>
        <taxon>Gunneridae</taxon>
        <taxon>Pentapetalae</taxon>
        <taxon>rosids</taxon>
        <taxon>fabids</taxon>
        <taxon>Rosales</taxon>
        <taxon>Moraceae</taxon>
        <taxon>Ficeae</taxon>
        <taxon>Ficus</taxon>
    </lineage>
</organism>
<evidence type="ECO:0000259" key="2">
    <source>
        <dbReference type="Pfam" id="PF12937"/>
    </source>
</evidence>
<evidence type="ECO:0000313" key="3">
    <source>
        <dbReference type="EMBL" id="GMN54883.1"/>
    </source>
</evidence>
<accession>A0AA88AVC6</accession>
<dbReference type="EMBL" id="BTGU01000054">
    <property type="protein sequence ID" value="GMN54883.1"/>
    <property type="molecule type" value="Genomic_DNA"/>
</dbReference>
<dbReference type="PANTHER" id="PTHR35546:SF25">
    <property type="entry name" value="F-BOX DOMAIN-CONTAINING PROTEIN"/>
    <property type="match status" value="1"/>
</dbReference>
<keyword evidence="4" id="KW-1185">Reference proteome</keyword>
<dbReference type="InterPro" id="IPR036047">
    <property type="entry name" value="F-box-like_dom_sf"/>
</dbReference>
<evidence type="ECO:0000256" key="1">
    <source>
        <dbReference type="SAM" id="MobiDB-lite"/>
    </source>
</evidence>
<dbReference type="InterPro" id="IPR001810">
    <property type="entry name" value="F-box_dom"/>
</dbReference>
<dbReference type="PANTHER" id="PTHR35546">
    <property type="entry name" value="F-BOX PROTEIN INTERACTION DOMAIN PROTEIN-RELATED"/>
    <property type="match status" value="1"/>
</dbReference>
<feature type="compositionally biased region" description="Basic residues" evidence="1">
    <location>
        <begin position="1"/>
        <end position="25"/>
    </location>
</feature>
<feature type="domain" description="F-box" evidence="2">
    <location>
        <begin position="48"/>
        <end position="81"/>
    </location>
</feature>
<dbReference type="SUPFAM" id="SSF81383">
    <property type="entry name" value="F-box domain"/>
    <property type="match status" value="1"/>
</dbReference>
<protein>
    <recommendedName>
        <fullName evidence="2">F-box domain-containing protein</fullName>
    </recommendedName>
</protein>
<gene>
    <name evidence="3" type="ORF">TIFTF001_024001</name>
</gene>
<comment type="caution">
    <text evidence="3">The sequence shown here is derived from an EMBL/GenBank/DDBJ whole genome shotgun (WGS) entry which is preliminary data.</text>
</comment>